<evidence type="ECO:0008006" key="5">
    <source>
        <dbReference type="Google" id="ProtNLM"/>
    </source>
</evidence>
<dbReference type="GeneTree" id="ENSGT00940000177451"/>
<feature type="transmembrane region" description="Helical" evidence="2">
    <location>
        <begin position="6"/>
        <end position="27"/>
    </location>
</feature>
<accession>A0AAZ3Q2K1</accession>
<dbReference type="Proteomes" id="UP000694402">
    <property type="component" value="Unassembled WGS sequence"/>
</dbReference>
<evidence type="ECO:0000313" key="3">
    <source>
        <dbReference type="Ensembl" id="ENSOTSP00005122229.1"/>
    </source>
</evidence>
<dbReference type="Pfam" id="PF10262">
    <property type="entry name" value="Rdx"/>
    <property type="match status" value="1"/>
</dbReference>
<dbReference type="AlphaFoldDB" id="A0AAZ3Q2K1"/>
<evidence type="ECO:0000256" key="1">
    <source>
        <dbReference type="ARBA" id="ARBA00023284"/>
    </source>
</evidence>
<keyword evidence="2" id="KW-0472">Membrane</keyword>
<protein>
    <recommendedName>
        <fullName evidence="5">Selenoprotein W, 2b</fullName>
    </recommendedName>
</protein>
<dbReference type="Ensembl" id="ENSOTST00005173875.1">
    <property type="protein sequence ID" value="ENSOTSP00005122229.1"/>
    <property type="gene ID" value="ENSOTSG00005071993.1"/>
</dbReference>
<dbReference type="NCBIfam" id="TIGR02174">
    <property type="entry name" value="CXXU_selWTH"/>
    <property type="match status" value="1"/>
</dbReference>
<keyword evidence="2" id="KW-1133">Transmembrane helix</keyword>
<dbReference type="SUPFAM" id="SSF52833">
    <property type="entry name" value="Thioredoxin-like"/>
    <property type="match status" value="1"/>
</dbReference>
<dbReference type="InterPro" id="IPR011893">
    <property type="entry name" value="Selenoprotein_Rdx-typ"/>
</dbReference>
<dbReference type="Gene3D" id="3.40.30.10">
    <property type="entry name" value="Glutaredoxin"/>
    <property type="match status" value="1"/>
</dbReference>
<reference evidence="3" key="3">
    <citation type="submission" date="2025-09" db="UniProtKB">
        <authorList>
            <consortium name="Ensembl"/>
        </authorList>
    </citation>
    <scope>IDENTIFICATION</scope>
</reference>
<evidence type="ECO:0000256" key="2">
    <source>
        <dbReference type="SAM" id="Phobius"/>
    </source>
</evidence>
<evidence type="ECO:0000313" key="4">
    <source>
        <dbReference type="Proteomes" id="UP000694402"/>
    </source>
</evidence>
<keyword evidence="4" id="KW-1185">Reference proteome</keyword>
<reference evidence="3" key="2">
    <citation type="submission" date="2025-08" db="UniProtKB">
        <authorList>
            <consortium name="Ensembl"/>
        </authorList>
    </citation>
    <scope>IDENTIFICATION</scope>
</reference>
<gene>
    <name evidence="3" type="primary">LOC121847296</name>
</gene>
<keyword evidence="2" id="KW-0812">Transmembrane</keyword>
<dbReference type="InterPro" id="IPR036249">
    <property type="entry name" value="Thioredoxin-like_sf"/>
</dbReference>
<proteinExistence type="predicted"/>
<reference evidence="4" key="1">
    <citation type="journal article" date="2018" name="PLoS ONE">
        <title>Chinook salmon (Oncorhynchus tshawytscha) genome and transcriptome.</title>
        <authorList>
            <person name="Christensen K.A."/>
            <person name="Leong J.S."/>
            <person name="Sakhrani D."/>
            <person name="Biagi C.A."/>
            <person name="Minkley D.R."/>
            <person name="Withler R.E."/>
            <person name="Rondeau E.B."/>
            <person name="Koop B.F."/>
            <person name="Devlin R.H."/>
        </authorList>
    </citation>
    <scope>NUCLEOTIDE SEQUENCE [LARGE SCALE GENOMIC DNA]</scope>
</reference>
<keyword evidence="1" id="KW-0676">Redox-active center</keyword>
<organism evidence="3 4">
    <name type="scientific">Oncorhynchus tshawytscha</name>
    <name type="common">Chinook salmon</name>
    <name type="synonym">Salmo tshawytscha</name>
    <dbReference type="NCBI Taxonomy" id="74940"/>
    <lineage>
        <taxon>Eukaryota</taxon>
        <taxon>Metazoa</taxon>
        <taxon>Chordata</taxon>
        <taxon>Craniata</taxon>
        <taxon>Vertebrata</taxon>
        <taxon>Euteleostomi</taxon>
        <taxon>Actinopterygii</taxon>
        <taxon>Neopterygii</taxon>
        <taxon>Teleostei</taxon>
        <taxon>Protacanthopterygii</taxon>
        <taxon>Salmoniformes</taxon>
        <taxon>Salmonidae</taxon>
        <taxon>Salmoninae</taxon>
        <taxon>Oncorhynchus</taxon>
    </lineage>
</organism>
<name>A0AAZ3Q2K1_ONCTS</name>
<sequence length="121" mass="13895">MEILQLPYLLTLWLSLYVVCFYAVLIIHRHFGFLSLFQWPMRVLGPRYKKLQQAVAVEFPGCDAVVSAGSFELEINGELVFSKLETGGFPMEKDVRDALQNTYAGKQVEKWTRNRPPCVIL</sequence>